<dbReference type="EMBL" id="KI914011">
    <property type="protein sequence ID" value="ETV91405.1"/>
    <property type="molecule type" value="Genomic_DNA"/>
</dbReference>
<protein>
    <submittedName>
        <fullName evidence="1">Uncharacterized protein</fullName>
    </submittedName>
</protein>
<gene>
    <name evidence="1" type="ORF">H310_14072</name>
</gene>
<accession>A0A024TBB0</accession>
<dbReference type="RefSeq" id="XP_008880033.1">
    <property type="nucleotide sequence ID" value="XM_008881811.1"/>
</dbReference>
<dbReference type="GeneID" id="20091122"/>
<name>A0A024TBB0_9STRA</name>
<proteinExistence type="predicted"/>
<sequence length="68" mass="7944">MTTLDFPRALHATEYLRTLSEIVHRQGVRKSFERKAPHEDSDLHLVTALHLHKLLVFQFQPKLSRPVS</sequence>
<reference evidence="1" key="1">
    <citation type="submission" date="2013-12" db="EMBL/GenBank/DDBJ databases">
        <title>The Genome Sequence of Aphanomyces invadans NJM9701.</title>
        <authorList>
            <consortium name="The Broad Institute Genomics Platform"/>
            <person name="Russ C."/>
            <person name="Tyler B."/>
            <person name="van West P."/>
            <person name="Dieguez-Uribeondo J."/>
            <person name="Young S.K."/>
            <person name="Zeng Q."/>
            <person name="Gargeya S."/>
            <person name="Fitzgerald M."/>
            <person name="Abouelleil A."/>
            <person name="Alvarado L."/>
            <person name="Chapman S.B."/>
            <person name="Gainer-Dewar J."/>
            <person name="Goldberg J."/>
            <person name="Griggs A."/>
            <person name="Gujja S."/>
            <person name="Hansen M."/>
            <person name="Howarth C."/>
            <person name="Imamovic A."/>
            <person name="Ireland A."/>
            <person name="Larimer J."/>
            <person name="McCowan C."/>
            <person name="Murphy C."/>
            <person name="Pearson M."/>
            <person name="Poon T.W."/>
            <person name="Priest M."/>
            <person name="Roberts A."/>
            <person name="Saif S."/>
            <person name="Shea T."/>
            <person name="Sykes S."/>
            <person name="Wortman J."/>
            <person name="Nusbaum C."/>
            <person name="Birren B."/>
        </authorList>
    </citation>
    <scope>NUCLEOTIDE SEQUENCE [LARGE SCALE GENOMIC DNA]</scope>
    <source>
        <strain evidence="1">NJM9701</strain>
    </source>
</reference>
<organism evidence="1">
    <name type="scientific">Aphanomyces invadans</name>
    <dbReference type="NCBI Taxonomy" id="157072"/>
    <lineage>
        <taxon>Eukaryota</taxon>
        <taxon>Sar</taxon>
        <taxon>Stramenopiles</taxon>
        <taxon>Oomycota</taxon>
        <taxon>Saprolegniomycetes</taxon>
        <taxon>Saprolegniales</taxon>
        <taxon>Verrucalvaceae</taxon>
        <taxon>Aphanomyces</taxon>
    </lineage>
</organism>
<dbReference type="VEuPathDB" id="FungiDB:H310_14072"/>
<dbReference type="AlphaFoldDB" id="A0A024TBB0"/>
<evidence type="ECO:0000313" key="1">
    <source>
        <dbReference type="EMBL" id="ETV91405.1"/>
    </source>
</evidence>